<dbReference type="InterPro" id="IPR044633">
    <property type="entry name" value="CstF1-like"/>
</dbReference>
<feature type="repeat" description="WD" evidence="5">
    <location>
        <begin position="293"/>
        <end position="325"/>
    </location>
</feature>
<feature type="repeat" description="WD" evidence="5">
    <location>
        <begin position="144"/>
        <end position="178"/>
    </location>
</feature>
<dbReference type="SMART" id="SM00320">
    <property type="entry name" value="WD40"/>
    <property type="match status" value="6"/>
</dbReference>
<name>A0A915N0B3_MELJA</name>
<dbReference type="PANTHER" id="PTHR44133:SF2">
    <property type="entry name" value="CLEAVAGE STIMULATION FACTOR SUBUNIT 1"/>
    <property type="match status" value="1"/>
</dbReference>
<evidence type="ECO:0000313" key="8">
    <source>
        <dbReference type="WBParaSite" id="scaffold6862_cov182.g11358"/>
    </source>
</evidence>
<keyword evidence="3" id="KW-0539">Nucleus</keyword>
<dbReference type="SUPFAM" id="SSF50978">
    <property type="entry name" value="WD40 repeat-like"/>
    <property type="match status" value="1"/>
</dbReference>
<reference evidence="8" key="1">
    <citation type="submission" date="2022-11" db="UniProtKB">
        <authorList>
            <consortium name="WormBaseParasite"/>
        </authorList>
    </citation>
    <scope>IDENTIFICATION</scope>
</reference>
<feature type="repeat" description="WD" evidence="5">
    <location>
        <begin position="204"/>
        <end position="245"/>
    </location>
</feature>
<dbReference type="InterPro" id="IPR015943">
    <property type="entry name" value="WD40/YVTN_repeat-like_dom_sf"/>
</dbReference>
<dbReference type="AlphaFoldDB" id="A0A915N0B3"/>
<dbReference type="FunFam" id="2.130.10.10:FF:000089">
    <property type="entry name" value="Cleavage stimulation factor subunit 1"/>
    <property type="match status" value="1"/>
</dbReference>
<evidence type="ECO:0000256" key="6">
    <source>
        <dbReference type="SAM" id="MobiDB-lite"/>
    </source>
</evidence>
<dbReference type="Gene3D" id="2.130.10.10">
    <property type="entry name" value="YVTN repeat-like/Quinoprotein amine dehydrogenase"/>
    <property type="match status" value="2"/>
</dbReference>
<dbReference type="Proteomes" id="UP000887561">
    <property type="component" value="Unplaced"/>
</dbReference>
<proteinExistence type="predicted"/>
<evidence type="ECO:0000256" key="5">
    <source>
        <dbReference type="PROSITE-ProRule" id="PRU00221"/>
    </source>
</evidence>
<dbReference type="PANTHER" id="PTHR44133">
    <property type="entry name" value="CLEAVAGE STIMULATION FACTOR SUBUNIT 1"/>
    <property type="match status" value="1"/>
</dbReference>
<evidence type="ECO:0000256" key="4">
    <source>
        <dbReference type="ARBA" id="ARBA00029851"/>
    </source>
</evidence>
<dbReference type="PROSITE" id="PS50294">
    <property type="entry name" value="WD_REPEATS_REGION"/>
    <property type="match status" value="3"/>
</dbReference>
<sequence length="466" mass="52310">MCFTNERMRQASLKRKEKKEKRRQLARKALEAKIKKQRERKAALSDHCYFNQSSSVDVGPSLAQNIPKSKEAQSLGLSLRPPPPSDKLFRLVTVARQYVEDPESKEKEAVGDQFGVESSGLDLEFDADVVPTSPEPSLYETVYLTTHKGPCRAAAFSSDGALIATASVDCSIKIMDVDKVISRIDTAALSESGPDSHHPVIRTLYDHLDEVTCVAFHPREQLLLSGSNDFTLKLFDYSKTAVKRAMRTINEVEPISSITFHPSGEFFLCGTRHPTLRLYNTETQQCFVSSMPKDQHNDTITDVCYSENARIFVTGSRDGNVKVWDGVSNRCIECFNRAHDGAPICSARFTRNGKYVLTVGMDSVPKLWELSTNRCLIAYTGAGATGAREYSMPAVFNHTEDYVMLPDEKSGSLCSWDARNSDRERLLALGHTAETRAFVHSPTMPIFVTGSDDHRVRFWFRKQEWK</sequence>
<evidence type="ECO:0000256" key="3">
    <source>
        <dbReference type="ARBA" id="ARBA00023242"/>
    </source>
</evidence>
<dbReference type="WBParaSite" id="scaffold6862_cov182.g11358">
    <property type="protein sequence ID" value="scaffold6862_cov182.g11358"/>
    <property type="gene ID" value="scaffold6862_cov182.g11358"/>
</dbReference>
<keyword evidence="5" id="KW-0853">WD repeat</keyword>
<feature type="compositionally biased region" description="Basic residues" evidence="6">
    <location>
        <begin position="12"/>
        <end position="26"/>
    </location>
</feature>
<feature type="repeat" description="WD" evidence="5">
    <location>
        <begin position="428"/>
        <end position="459"/>
    </location>
</feature>
<accession>A0A915N0B3</accession>
<evidence type="ECO:0000256" key="1">
    <source>
        <dbReference type="ARBA" id="ARBA00004123"/>
    </source>
</evidence>
<dbReference type="GO" id="GO:0003723">
    <property type="term" value="F:RNA binding"/>
    <property type="evidence" value="ECO:0007669"/>
    <property type="project" value="TreeGrafter"/>
</dbReference>
<organism evidence="7 8">
    <name type="scientific">Meloidogyne javanica</name>
    <name type="common">Root-knot nematode worm</name>
    <dbReference type="NCBI Taxonomy" id="6303"/>
    <lineage>
        <taxon>Eukaryota</taxon>
        <taxon>Metazoa</taxon>
        <taxon>Ecdysozoa</taxon>
        <taxon>Nematoda</taxon>
        <taxon>Chromadorea</taxon>
        <taxon>Rhabditida</taxon>
        <taxon>Tylenchina</taxon>
        <taxon>Tylenchomorpha</taxon>
        <taxon>Tylenchoidea</taxon>
        <taxon>Meloidogynidae</taxon>
        <taxon>Meloidogyninae</taxon>
        <taxon>Meloidogyne</taxon>
        <taxon>Meloidogyne incognita group</taxon>
    </lineage>
</organism>
<comment type="subcellular location">
    <subcellularLocation>
        <location evidence="1">Nucleus</location>
    </subcellularLocation>
</comment>
<dbReference type="InterPro" id="IPR036322">
    <property type="entry name" value="WD40_repeat_dom_sf"/>
</dbReference>
<dbReference type="InterPro" id="IPR001680">
    <property type="entry name" value="WD40_rpt"/>
</dbReference>
<keyword evidence="7" id="KW-1185">Reference proteome</keyword>
<dbReference type="FunFam" id="2.130.10.10:FF:001152">
    <property type="entry name" value="Cleavage and Polyadenylation Factor"/>
    <property type="match status" value="1"/>
</dbReference>
<evidence type="ECO:0000256" key="2">
    <source>
        <dbReference type="ARBA" id="ARBA00022664"/>
    </source>
</evidence>
<dbReference type="GO" id="GO:0031124">
    <property type="term" value="P:mRNA 3'-end processing"/>
    <property type="evidence" value="ECO:0007669"/>
    <property type="project" value="InterPro"/>
</dbReference>
<dbReference type="PROSITE" id="PS50082">
    <property type="entry name" value="WD_REPEATS_2"/>
    <property type="match status" value="4"/>
</dbReference>
<evidence type="ECO:0000313" key="7">
    <source>
        <dbReference type="Proteomes" id="UP000887561"/>
    </source>
</evidence>
<protein>
    <recommendedName>
        <fullName evidence="4">Cleavage stimulation factor 50 kDa subunit</fullName>
    </recommendedName>
</protein>
<feature type="region of interest" description="Disordered" evidence="6">
    <location>
        <begin position="1"/>
        <end position="26"/>
    </location>
</feature>
<keyword evidence="2" id="KW-0507">mRNA processing</keyword>
<dbReference type="Pfam" id="PF00400">
    <property type="entry name" value="WD40"/>
    <property type="match status" value="6"/>
</dbReference>
<dbReference type="GO" id="GO:0005848">
    <property type="term" value="C:mRNA cleavage stimulating factor complex"/>
    <property type="evidence" value="ECO:0007669"/>
    <property type="project" value="InterPro"/>
</dbReference>
<dbReference type="CDD" id="cd00200">
    <property type="entry name" value="WD40"/>
    <property type="match status" value="1"/>
</dbReference>